<evidence type="ECO:0000313" key="1">
    <source>
        <dbReference type="Proteomes" id="UP000095282"/>
    </source>
</evidence>
<organism evidence="1 2">
    <name type="scientific">Caenorhabditis tropicalis</name>
    <dbReference type="NCBI Taxonomy" id="1561998"/>
    <lineage>
        <taxon>Eukaryota</taxon>
        <taxon>Metazoa</taxon>
        <taxon>Ecdysozoa</taxon>
        <taxon>Nematoda</taxon>
        <taxon>Chromadorea</taxon>
        <taxon>Rhabditida</taxon>
        <taxon>Rhabditina</taxon>
        <taxon>Rhabditomorpha</taxon>
        <taxon>Rhabditoidea</taxon>
        <taxon>Rhabditidae</taxon>
        <taxon>Peloderinae</taxon>
        <taxon>Caenorhabditis</taxon>
    </lineage>
</organism>
<evidence type="ECO:0000313" key="2">
    <source>
        <dbReference type="WBParaSite" id="Csp11.Scaffold630.g21086.t1"/>
    </source>
</evidence>
<reference evidence="2" key="1">
    <citation type="submission" date="2016-11" db="UniProtKB">
        <authorList>
            <consortium name="WormBaseParasite"/>
        </authorList>
    </citation>
    <scope>IDENTIFICATION</scope>
</reference>
<sequence>MVLQTGVVENVNTQKSSILFGSYQKLTKCTLERREKQKQLNEWHLQSTGKLLIFRMNSSMMEVFESREQRSSWRELR</sequence>
<dbReference type="AlphaFoldDB" id="A0A1I7V066"/>
<dbReference type="Proteomes" id="UP000095282">
    <property type="component" value="Unplaced"/>
</dbReference>
<name>A0A1I7V066_9PELO</name>
<dbReference type="WBParaSite" id="Csp11.Scaffold630.g21086.t1">
    <property type="protein sequence ID" value="Csp11.Scaffold630.g21086.t1"/>
    <property type="gene ID" value="Csp11.Scaffold630.g21086"/>
</dbReference>
<accession>A0A1I7V066</accession>
<keyword evidence="1" id="KW-1185">Reference proteome</keyword>
<protein>
    <submittedName>
        <fullName evidence="2">Ovule protein</fullName>
    </submittedName>
</protein>
<proteinExistence type="predicted"/>